<keyword evidence="3" id="KW-0460">Magnesium</keyword>
<keyword evidence="1" id="KW-0808">Transferase</keyword>
<comment type="caution">
    <text evidence="8">The sequence shown here is derived from an EMBL/GenBank/DDBJ whole genome shotgun (WGS) entry which is preliminary data.</text>
</comment>
<dbReference type="InterPro" id="IPR029061">
    <property type="entry name" value="THDP-binding"/>
</dbReference>
<gene>
    <name evidence="8" type="ORF">I570_02703</name>
    <name evidence="7" type="ORF">OMU_03228</name>
</gene>
<evidence type="ECO:0000256" key="3">
    <source>
        <dbReference type="ARBA" id="ARBA00022842"/>
    </source>
</evidence>
<evidence type="ECO:0000313" key="10">
    <source>
        <dbReference type="Proteomes" id="UP000014107"/>
    </source>
</evidence>
<dbReference type="InterPro" id="IPR012001">
    <property type="entry name" value="Thiamin_PyroP_enz_TPP-bd_dom"/>
</dbReference>
<dbReference type="GO" id="GO:0009234">
    <property type="term" value="P:menaquinone biosynthetic process"/>
    <property type="evidence" value="ECO:0007669"/>
    <property type="project" value="InterPro"/>
</dbReference>
<dbReference type="Pfam" id="PF02776">
    <property type="entry name" value="TPP_enzyme_N"/>
    <property type="match status" value="1"/>
</dbReference>
<proteinExistence type="predicted"/>
<evidence type="ECO:0000256" key="5">
    <source>
        <dbReference type="ARBA" id="ARBA00023211"/>
    </source>
</evidence>
<reference evidence="7 9" key="1">
    <citation type="submission" date="2013-03" db="EMBL/GenBank/DDBJ databases">
        <title>The Genome Sequence of Enterococcus avium ATCC_14025 (Illumina only assembly).</title>
        <authorList>
            <consortium name="The Broad Institute Genomics Platform"/>
            <consortium name="The Broad Institute Genome Sequencing Center for Infectious Disease"/>
            <person name="Earl A."/>
            <person name="Russ C."/>
            <person name="Gilmore M."/>
            <person name="Surin D."/>
            <person name="Walker B."/>
            <person name="Young S."/>
            <person name="Zeng Q."/>
            <person name="Gargeya S."/>
            <person name="Fitzgerald M."/>
            <person name="Haas B."/>
            <person name="Abouelleil A."/>
            <person name="Allen A.W."/>
            <person name="Alvarado L."/>
            <person name="Arachchi H.M."/>
            <person name="Berlin A.M."/>
            <person name="Chapman S.B."/>
            <person name="Gainer-Dewar J."/>
            <person name="Goldberg J."/>
            <person name="Griggs A."/>
            <person name="Gujja S."/>
            <person name="Hansen M."/>
            <person name="Howarth C."/>
            <person name="Imamovic A."/>
            <person name="Ireland A."/>
            <person name="Larimer J."/>
            <person name="McCowan C."/>
            <person name="Murphy C."/>
            <person name="Pearson M."/>
            <person name="Poon T.W."/>
            <person name="Priest M."/>
            <person name="Roberts A."/>
            <person name="Saif S."/>
            <person name="Shea T."/>
            <person name="Sisk P."/>
            <person name="Sykes S."/>
            <person name="Wortman J."/>
            <person name="Nusbaum C."/>
            <person name="Birren B."/>
        </authorList>
    </citation>
    <scope>NUCLEOTIDE SEQUENCE [LARGE SCALE GENOMIC DNA]</scope>
    <source>
        <strain evidence="7 9">ATCC 14025</strain>
    </source>
</reference>
<dbReference type="EMBL" id="ASWL01000004">
    <property type="protein sequence ID" value="EOU20256.1"/>
    <property type="molecule type" value="Genomic_DNA"/>
</dbReference>
<evidence type="ECO:0000256" key="2">
    <source>
        <dbReference type="ARBA" id="ARBA00022723"/>
    </source>
</evidence>
<name>A0AAV3IXW3_ENTAV</name>
<dbReference type="PANTHER" id="PTHR42916">
    <property type="entry name" value="2-SUCCINYL-5-ENOLPYRUVYL-6-HYDROXY-3-CYCLOHEXENE-1-CARBOXYLATE SYNTHASE"/>
    <property type="match status" value="1"/>
</dbReference>
<dbReference type="GO" id="GO:0030976">
    <property type="term" value="F:thiamine pyrophosphate binding"/>
    <property type="evidence" value="ECO:0007669"/>
    <property type="project" value="InterPro"/>
</dbReference>
<reference evidence="8 10" key="2">
    <citation type="submission" date="2013-03" db="EMBL/GenBank/DDBJ databases">
        <title>The Genome Sequence of Enterococcus avium ATCC_14025 (PacBio/Illumina hybrid assembly).</title>
        <authorList>
            <consortium name="The Broad Institute Genomics Platform"/>
            <consortium name="The Broad Institute Genome Sequencing Center for Infectious Disease"/>
            <person name="Earl A."/>
            <person name="Russ C."/>
            <person name="Gilmore M."/>
            <person name="Surin D."/>
            <person name="Walker B."/>
            <person name="Young S."/>
            <person name="Zeng Q."/>
            <person name="Gargeya S."/>
            <person name="Fitzgerald M."/>
            <person name="Haas B."/>
            <person name="Abouelleil A."/>
            <person name="Allen A.W."/>
            <person name="Alvarado L."/>
            <person name="Arachchi H.M."/>
            <person name="Berlin A.M."/>
            <person name="Chapman S.B."/>
            <person name="Gainer-Dewar J."/>
            <person name="Goldberg J."/>
            <person name="Griggs A."/>
            <person name="Gujja S."/>
            <person name="Hansen M."/>
            <person name="Howarth C."/>
            <person name="Imamovic A."/>
            <person name="Ireland A."/>
            <person name="Larimer J."/>
            <person name="McCowan C."/>
            <person name="Murphy C."/>
            <person name="Pearson M."/>
            <person name="Poon T.W."/>
            <person name="Priest M."/>
            <person name="Roberts A."/>
            <person name="Saif S."/>
            <person name="Shea T."/>
            <person name="Sisk P."/>
            <person name="Sykes S."/>
            <person name="Wortman J."/>
            <person name="Nusbaum C."/>
            <person name="Birren B."/>
        </authorList>
    </citation>
    <scope>NUCLEOTIDE SEQUENCE [LARGE SCALE GENOMIC DNA]</scope>
    <source>
        <strain evidence="8 10">ATCC 14025</strain>
    </source>
</reference>
<evidence type="ECO:0000313" key="9">
    <source>
        <dbReference type="Proteomes" id="UP000014104"/>
    </source>
</evidence>
<dbReference type="PANTHER" id="PTHR42916:SF1">
    <property type="entry name" value="PROTEIN PHYLLO, CHLOROPLASTIC"/>
    <property type="match status" value="1"/>
</dbReference>
<dbReference type="RefSeq" id="WP_016181034.1">
    <property type="nucleotide sequence ID" value="NZ_KE136365.1"/>
</dbReference>
<evidence type="ECO:0000313" key="7">
    <source>
        <dbReference type="EMBL" id="EOT42305.1"/>
    </source>
</evidence>
<dbReference type="EMBL" id="AHYV01000032">
    <property type="protein sequence ID" value="EOT42305.1"/>
    <property type="molecule type" value="Genomic_DNA"/>
</dbReference>
<dbReference type="CDD" id="cd07037">
    <property type="entry name" value="TPP_PYR_MenD"/>
    <property type="match status" value="1"/>
</dbReference>
<dbReference type="AlphaFoldDB" id="A0AAV3IXW3"/>
<evidence type="ECO:0000256" key="1">
    <source>
        <dbReference type="ARBA" id="ARBA00022679"/>
    </source>
</evidence>
<protein>
    <recommendedName>
        <fullName evidence="6">Thiamine pyrophosphate enzyme N-terminal TPP-binding domain-containing protein</fullName>
    </recommendedName>
</protein>
<dbReference type="SUPFAM" id="SSF52518">
    <property type="entry name" value="Thiamin diphosphate-binding fold (THDP-binding)"/>
    <property type="match status" value="2"/>
</dbReference>
<keyword evidence="5" id="KW-0464">Manganese</keyword>
<dbReference type="Proteomes" id="UP000014104">
    <property type="component" value="Unassembled WGS sequence"/>
</dbReference>
<dbReference type="Gene3D" id="3.40.50.970">
    <property type="match status" value="2"/>
</dbReference>
<dbReference type="Proteomes" id="UP000014107">
    <property type="component" value="Unassembled WGS sequence"/>
</dbReference>
<keyword evidence="9" id="KW-1185">Reference proteome</keyword>
<keyword evidence="2" id="KW-0479">Metal-binding</keyword>
<evidence type="ECO:0000256" key="4">
    <source>
        <dbReference type="ARBA" id="ARBA00023052"/>
    </source>
</evidence>
<dbReference type="PIRSF" id="PIRSF004983">
    <property type="entry name" value="MenD"/>
    <property type="match status" value="1"/>
</dbReference>
<dbReference type="InterPro" id="IPR004433">
    <property type="entry name" value="MenaQ_synth_MenD"/>
</dbReference>
<feature type="domain" description="Thiamine pyrophosphate enzyme N-terminal TPP-binding" evidence="6">
    <location>
        <begin position="11"/>
        <end position="124"/>
    </location>
</feature>
<keyword evidence="4" id="KW-0786">Thiamine pyrophosphate</keyword>
<evidence type="ECO:0000313" key="8">
    <source>
        <dbReference type="EMBL" id="EOU20256.1"/>
    </source>
</evidence>
<sequence>MEKYYTDEKNAQIVIALLKKHGINQIIASPGTTNIPIVGSVQNDPFFTVFSSVDERSAAYMACGLARESGKPVVLTCTGATASRNYLPGLTEAYYSKIPIIALTSLNDLQDVGNLKPQNIDRSQLPNDVVKMSVNLPVVNSSQDYWFVNHQVNRAFLETTRHGGGPVHINLNTNYMATFTTKELPNVNYVQRFFSHNQELPQIPENSKIGIFIGRHKKFTKEEEHLIDKFCEQHNGAVFGDRTNGYSGKYLLNSSLGGVNLTRKHAKFSSYAPTLTIHLGEVTGDYSSMDTFNKSNGPVWRVSEDGELRDTFKRLSYVFEMKESVFFSNYIGEHCDTKNISFFETWRKYISSLRNSIPELPFANSWIAQKTIPEIPKNSFINFGILNSLRNWNFYPMDLSIQVESNVGGFGIDGLLSTTLGASLVDKKKLYFVVLGDLAFFYDVNSLGNRHLGKNIRILLINNGTGTEFRNSSHIGSQFGEQSDQFIAAGGHFQQKFNSSVKGQSLAQAWATTIGFKYYSAKSKDEYLNILPNFMESDTDTPILVEVFTTPKDESDSLEKMVSLDKEYSLKGKAYNFSERILPKESLKKIRRNLKN</sequence>
<evidence type="ECO:0000259" key="6">
    <source>
        <dbReference type="Pfam" id="PF02776"/>
    </source>
</evidence>
<organism evidence="8 10">
    <name type="scientific">Enterococcus avium ATCC 14025</name>
    <dbReference type="NCBI Taxonomy" id="1140002"/>
    <lineage>
        <taxon>Bacteria</taxon>
        <taxon>Bacillati</taxon>
        <taxon>Bacillota</taxon>
        <taxon>Bacilli</taxon>
        <taxon>Lactobacillales</taxon>
        <taxon>Enterococcaceae</taxon>
        <taxon>Enterococcus</taxon>
    </lineage>
</organism>
<dbReference type="GeneID" id="69567040"/>
<dbReference type="GO" id="GO:0046872">
    <property type="term" value="F:metal ion binding"/>
    <property type="evidence" value="ECO:0007669"/>
    <property type="project" value="UniProtKB-KW"/>
</dbReference>
<accession>A0AAV3IXW3</accession>
<dbReference type="GO" id="GO:0070204">
    <property type="term" value="F:2-succinyl-5-enolpyruvyl-6-hydroxy-3-cyclohexene-1-carboxylic-acid synthase activity"/>
    <property type="evidence" value="ECO:0007669"/>
    <property type="project" value="InterPro"/>
</dbReference>